<accession>A0ACB8QBP6</accession>
<evidence type="ECO:0000313" key="2">
    <source>
        <dbReference type="Proteomes" id="UP000814128"/>
    </source>
</evidence>
<reference evidence="1" key="1">
    <citation type="submission" date="2021-02" db="EMBL/GenBank/DDBJ databases">
        <authorList>
            <consortium name="DOE Joint Genome Institute"/>
            <person name="Ahrendt S."/>
            <person name="Looney B.P."/>
            <person name="Miyauchi S."/>
            <person name="Morin E."/>
            <person name="Drula E."/>
            <person name="Courty P.E."/>
            <person name="Chicoki N."/>
            <person name="Fauchery L."/>
            <person name="Kohler A."/>
            <person name="Kuo A."/>
            <person name="Labutti K."/>
            <person name="Pangilinan J."/>
            <person name="Lipzen A."/>
            <person name="Riley R."/>
            <person name="Andreopoulos W."/>
            <person name="He G."/>
            <person name="Johnson J."/>
            <person name="Barry K.W."/>
            <person name="Grigoriev I.V."/>
            <person name="Nagy L."/>
            <person name="Hibbett D."/>
            <person name="Henrissat B."/>
            <person name="Matheny P.B."/>
            <person name="Labbe J."/>
            <person name="Martin F."/>
        </authorList>
    </citation>
    <scope>NUCLEOTIDE SEQUENCE</scope>
    <source>
        <strain evidence="1">EC-137</strain>
    </source>
</reference>
<reference evidence="1" key="2">
    <citation type="journal article" date="2022" name="New Phytol.">
        <title>Evolutionary transition to the ectomycorrhizal habit in the genomes of a hyperdiverse lineage of mushroom-forming fungi.</title>
        <authorList>
            <person name="Looney B."/>
            <person name="Miyauchi S."/>
            <person name="Morin E."/>
            <person name="Drula E."/>
            <person name="Courty P.E."/>
            <person name="Kohler A."/>
            <person name="Kuo A."/>
            <person name="LaButti K."/>
            <person name="Pangilinan J."/>
            <person name="Lipzen A."/>
            <person name="Riley R."/>
            <person name="Andreopoulos W."/>
            <person name="He G."/>
            <person name="Johnson J."/>
            <person name="Nolan M."/>
            <person name="Tritt A."/>
            <person name="Barry K.W."/>
            <person name="Grigoriev I.V."/>
            <person name="Nagy L.G."/>
            <person name="Hibbett D."/>
            <person name="Henrissat B."/>
            <person name="Matheny P.B."/>
            <person name="Labbe J."/>
            <person name="Martin F.M."/>
        </authorList>
    </citation>
    <scope>NUCLEOTIDE SEQUENCE</scope>
    <source>
        <strain evidence="1">EC-137</strain>
    </source>
</reference>
<keyword evidence="2" id="KW-1185">Reference proteome</keyword>
<organism evidence="1 2">
    <name type="scientific">Vararia minispora EC-137</name>
    <dbReference type="NCBI Taxonomy" id="1314806"/>
    <lineage>
        <taxon>Eukaryota</taxon>
        <taxon>Fungi</taxon>
        <taxon>Dikarya</taxon>
        <taxon>Basidiomycota</taxon>
        <taxon>Agaricomycotina</taxon>
        <taxon>Agaricomycetes</taxon>
        <taxon>Russulales</taxon>
        <taxon>Lachnocladiaceae</taxon>
        <taxon>Vararia</taxon>
    </lineage>
</organism>
<gene>
    <name evidence="1" type="ORF">K488DRAFT_57196</name>
</gene>
<name>A0ACB8QBP6_9AGAM</name>
<proteinExistence type="predicted"/>
<dbReference type="Proteomes" id="UP000814128">
    <property type="component" value="Unassembled WGS sequence"/>
</dbReference>
<evidence type="ECO:0000313" key="1">
    <source>
        <dbReference type="EMBL" id="KAI0029077.1"/>
    </source>
</evidence>
<sequence length="1004" mass="110067">MFSRTAWPLLYLATLHVAGIYLFTRGFLLSRLSLATVSACDDSACTLPPTHKRAIVLIIDALRFDFLSPDPPEPHSPYHHNVITLPRELTAKYPRKSFLFHAYSDPPTTTLQRIKGIVTGSLPTFIDMGHNFGGATIDEDSLVKQFVAANKTVAFMGDDTWLTVFPGSFHPNMSYPFDSFNVEDLYTVDNGVIHHLFPLLTDHPHAHDWDLLIGHFLGVDHVGHRVGPDHPTMLTKQQVMNEVLTNVVEVLDDDTLLVVMGDHGMDRKGDHGGDGDLEVAAALWVYSKGKYLSYGDDYVPQQLLPTILFPDATVPHRFVQQIDLLPSLALLLGLPIPYNNLGTVIPELFWRDRNGKEYARALELNAQQIERYLSTYRASPSGGELDSVWGDLQAAWIKASDPRSVNKIHDLVTFTRLALETCRSLWAQFNVVLIGYGLTIIFLSIGAGWGLFRASGKRADVWAKIIFKLHMPLFIASAAGIAIAGSSFVPLQAFEVFEGVSLLQHTLFSTATAGSVAVILITGFPNFHPSLSLLPLLLHPLAFLSNSYTFWEDRAVPFFLLTNLISPLLTALYSPQKHLRRRILSFGLLYAACVRLMAASTVCREEQHPWCHMTFFSGGTVAEPPRLIVWVIVPTCLFVPWIIRRVLAISKSDQGVARLFLPYGLAPVLLAGTAYWILEWFDTAQILGDEYDLRYPRTLIAQTAMSSMLLAGGLLWQLVPACITITQEKLPPSDGEATGGVQVIIVGFANALGSPYLIFWCIALGVVWVTTQLTGQVVLGLASVALLAHLEIVDSVRDTKALLRAFDASPSAALQMLQAQRSPPVGEACIQLNELAPLALLGLHAFFATGHMSTISSIQWKTAFILTPTVTYPSSPVLVAINSFGPLFLFSLAAPLLALWNVAPLDIAKDPPASTIPAAHQNALRATLGMSSYFAVLLAGSAVGAAALRRHLMVWKVFAPRYMTGAAQMLVVDVAVVVSMWVGVRRVMEKAGTVFRGRQAGTSS</sequence>
<comment type="caution">
    <text evidence="1">The sequence shown here is derived from an EMBL/GenBank/DDBJ whole genome shotgun (WGS) entry which is preliminary data.</text>
</comment>
<protein>
    <submittedName>
        <fullName evidence="1">Uncharacterized protein</fullName>
    </submittedName>
</protein>
<dbReference type="EMBL" id="MU273700">
    <property type="protein sequence ID" value="KAI0029077.1"/>
    <property type="molecule type" value="Genomic_DNA"/>
</dbReference>